<reference evidence="12" key="3">
    <citation type="submission" date="2025-09" db="UniProtKB">
        <authorList>
            <consortium name="Ensembl"/>
        </authorList>
    </citation>
    <scope>IDENTIFICATION</scope>
</reference>
<evidence type="ECO:0000313" key="13">
    <source>
        <dbReference type="Proteomes" id="UP000472276"/>
    </source>
</evidence>
<dbReference type="Ensembl" id="ENSOABT00000062881.1">
    <property type="protein sequence ID" value="ENSOABP00000068394.1"/>
    <property type="gene ID" value="ENSOABG00000006760.2"/>
</dbReference>
<dbReference type="PANTHER" id="PTHR46543:SF1">
    <property type="entry name" value="ZINC FINGER CCHC DOMAIN-CONTAINING PROTEIN 7"/>
    <property type="match status" value="1"/>
</dbReference>
<proteinExistence type="predicted"/>
<dbReference type="GO" id="GO:0003723">
    <property type="term" value="F:RNA binding"/>
    <property type="evidence" value="ECO:0007669"/>
    <property type="project" value="TreeGrafter"/>
</dbReference>
<dbReference type="InterPro" id="IPR036875">
    <property type="entry name" value="Znf_CCHC_sf"/>
</dbReference>
<dbReference type="InterPro" id="IPR001878">
    <property type="entry name" value="Znf_CCHC"/>
</dbReference>
<keyword evidence="3" id="KW-0677">Repeat</keyword>
<dbReference type="GO" id="GO:0071035">
    <property type="term" value="P:nuclear polyadenylation-dependent rRNA catabolic process"/>
    <property type="evidence" value="ECO:0007669"/>
    <property type="project" value="TreeGrafter"/>
</dbReference>
<evidence type="ECO:0000256" key="9">
    <source>
        <dbReference type="PROSITE-ProRule" id="PRU00047"/>
    </source>
</evidence>
<feature type="compositionally biased region" description="Polar residues" evidence="10">
    <location>
        <begin position="162"/>
        <end position="172"/>
    </location>
</feature>
<feature type="compositionally biased region" description="Low complexity" evidence="10">
    <location>
        <begin position="233"/>
        <end position="243"/>
    </location>
</feature>
<feature type="compositionally biased region" description="Acidic residues" evidence="10">
    <location>
        <begin position="14"/>
        <end position="25"/>
    </location>
</feature>
<keyword evidence="5" id="KW-0862">Zinc</keyword>
<dbReference type="GO" id="GO:0071037">
    <property type="term" value="P:nuclear polyadenylation-dependent snRNA catabolic process"/>
    <property type="evidence" value="ECO:0007669"/>
    <property type="project" value="TreeGrafter"/>
</dbReference>
<reference evidence="12" key="2">
    <citation type="submission" date="2025-08" db="UniProtKB">
        <authorList>
            <consortium name="Ensembl"/>
        </authorList>
    </citation>
    <scope>IDENTIFICATION</scope>
</reference>
<evidence type="ECO:0000256" key="10">
    <source>
        <dbReference type="SAM" id="MobiDB-lite"/>
    </source>
</evidence>
<feature type="compositionally biased region" description="Low complexity" evidence="10">
    <location>
        <begin position="493"/>
        <end position="507"/>
    </location>
</feature>
<feature type="compositionally biased region" description="Basic and acidic residues" evidence="10">
    <location>
        <begin position="57"/>
        <end position="78"/>
    </location>
</feature>
<dbReference type="InterPro" id="IPR051644">
    <property type="entry name" value="TRAMP_AT-DNA-binding"/>
</dbReference>
<feature type="compositionally biased region" description="Basic residues" evidence="10">
    <location>
        <begin position="477"/>
        <end position="489"/>
    </location>
</feature>
<evidence type="ECO:0000256" key="5">
    <source>
        <dbReference type="ARBA" id="ARBA00022833"/>
    </source>
</evidence>
<accession>A0AAZ1XL86</accession>
<evidence type="ECO:0000256" key="2">
    <source>
        <dbReference type="ARBA" id="ARBA00022723"/>
    </source>
</evidence>
<dbReference type="GO" id="GO:0071031">
    <property type="term" value="P:nuclear mRNA surveillance of mRNA 3'-end processing"/>
    <property type="evidence" value="ECO:0007669"/>
    <property type="project" value="TreeGrafter"/>
</dbReference>
<dbReference type="GO" id="GO:0031499">
    <property type="term" value="C:TRAMP complex"/>
    <property type="evidence" value="ECO:0007669"/>
    <property type="project" value="TreeGrafter"/>
</dbReference>
<evidence type="ECO:0000256" key="7">
    <source>
        <dbReference type="ARBA" id="ARBA00041190"/>
    </source>
</evidence>
<dbReference type="PROSITE" id="PS50158">
    <property type="entry name" value="ZF_CCHC"/>
    <property type="match status" value="2"/>
</dbReference>
<keyword evidence="6" id="KW-0539">Nucleus</keyword>
<dbReference type="GO" id="GO:0008270">
    <property type="term" value="F:zinc ion binding"/>
    <property type="evidence" value="ECO:0007669"/>
    <property type="project" value="UniProtKB-KW"/>
</dbReference>
<keyword evidence="13" id="KW-1185">Reference proteome</keyword>
<dbReference type="AlphaFoldDB" id="A0AAZ1XL86"/>
<dbReference type="GO" id="GO:0071039">
    <property type="term" value="P:nuclear polyadenylation-dependent CUT catabolic process"/>
    <property type="evidence" value="ECO:0007669"/>
    <property type="project" value="TreeGrafter"/>
</dbReference>
<feature type="compositionally biased region" description="Acidic residues" evidence="10">
    <location>
        <begin position="143"/>
        <end position="152"/>
    </location>
</feature>
<protein>
    <recommendedName>
        <fullName evidence="7">Zinc finger CCHC domain-containing protein 7</fullName>
    </recommendedName>
    <alternativeName>
        <fullName evidence="8">TRAMP-like complex RNA-binding factor ZCCHC7</fullName>
    </alternativeName>
</protein>
<evidence type="ECO:0000256" key="8">
    <source>
        <dbReference type="ARBA" id="ARBA00043023"/>
    </source>
</evidence>
<keyword evidence="4 9" id="KW-0863">Zinc-finger</keyword>
<name>A0AAZ1XL86_OREAU</name>
<feature type="compositionally biased region" description="Basic residues" evidence="10">
    <location>
        <begin position="97"/>
        <end position="115"/>
    </location>
</feature>
<feature type="compositionally biased region" description="Basic and acidic residues" evidence="10">
    <location>
        <begin position="1"/>
        <end position="13"/>
    </location>
</feature>
<feature type="region of interest" description="Disordered" evidence="10">
    <location>
        <begin position="224"/>
        <end position="257"/>
    </location>
</feature>
<evidence type="ECO:0000256" key="6">
    <source>
        <dbReference type="ARBA" id="ARBA00023242"/>
    </source>
</evidence>
<dbReference type="GO" id="GO:0005730">
    <property type="term" value="C:nucleolus"/>
    <property type="evidence" value="ECO:0007669"/>
    <property type="project" value="UniProtKB-SubCell"/>
</dbReference>
<dbReference type="Pfam" id="PF00098">
    <property type="entry name" value="zf-CCHC"/>
    <property type="match status" value="1"/>
</dbReference>
<dbReference type="PANTHER" id="PTHR46543">
    <property type="entry name" value="ZINC FINGER CCHC DOMAIN-CONTAINING PROTEIN 7"/>
    <property type="match status" value="1"/>
</dbReference>
<feature type="domain" description="CCHC-type" evidence="11">
    <location>
        <begin position="321"/>
        <end position="336"/>
    </location>
</feature>
<feature type="domain" description="CCHC-type" evidence="11">
    <location>
        <begin position="299"/>
        <end position="314"/>
    </location>
</feature>
<feature type="region of interest" description="Disordered" evidence="10">
    <location>
        <begin position="469"/>
        <end position="660"/>
    </location>
</feature>
<feature type="compositionally biased region" description="Basic residues" evidence="10">
    <location>
        <begin position="578"/>
        <end position="588"/>
    </location>
</feature>
<dbReference type="GO" id="GO:0071036">
    <property type="term" value="P:nuclear polyadenylation-dependent snoRNA catabolic process"/>
    <property type="evidence" value="ECO:0007669"/>
    <property type="project" value="TreeGrafter"/>
</dbReference>
<evidence type="ECO:0000313" key="12">
    <source>
        <dbReference type="Ensembl" id="ENSOABP00000068394.1"/>
    </source>
</evidence>
<evidence type="ECO:0000256" key="1">
    <source>
        <dbReference type="ARBA" id="ARBA00004604"/>
    </source>
</evidence>
<dbReference type="Gene3D" id="4.10.60.10">
    <property type="entry name" value="Zinc finger, CCHC-type"/>
    <property type="match status" value="3"/>
</dbReference>
<feature type="region of interest" description="Disordered" evidence="10">
    <location>
        <begin position="1"/>
        <end position="212"/>
    </location>
</feature>
<sequence length="660" mass="74393">MYSVYQDRERLEDDLYQEEEEDSDGSEANSEVEFHLYSQLHYSSNPGELEEQEGEEEQNHEREDTRQNKVTDGDRGLEEQTGIKALTPTNGSLQQHLKQKKKKEKKDKLKKKKKSDSKGQRLPSSLFEEVIVIDSGPDVISISDDDSAEGDEGICALKGRGMQTSTPLQQGGQKRKRTPSVPVTVESSSSESDSEESESESESDSSDSDGLESWMILGQGNQVGDHSISLNLEGGSHSESGHSPNLSAMGGPSDADAEGETWLVSDKDKEAQIYNKRKGVRIAVQRVSNRYYTDKNVNCRNCNNLGHLSKNCPEPKKLPPCILCGTPGHPARDCPKRHCNNCGLPGHLYDSCSEKSYWNRQCSRCNMTGHYVDACPEIWRQYHRTTKNGPPVKQQPKGSSHSHAYCYNCSMKGHFGHACIQRRMFSGVHPTTSLINHYDTVQDISNRQHRIKIRVKDLKKNGCFQSFSETLFTPGPPKKKRKISFHKTNHQSNHTPQHTPNNHNPRPSHLFFNDNDLSAATPKTKKFNKYKQQESVGNVKPWKPKRPVPTSRNPLPAAKPLFDEAEDFPRGGGMGENRKKRRRKKKMNHVPSAQPGGHTEKRPNPLFGSVGGKVYGPKAKQEKRKKRKNQAPATADKKTGAQMYPAEDNLFFIKQRKRRR</sequence>
<evidence type="ECO:0000259" key="11">
    <source>
        <dbReference type="PROSITE" id="PS50158"/>
    </source>
</evidence>
<dbReference type="GO" id="GO:0071038">
    <property type="term" value="P:TRAMP-dependent tRNA surveillance pathway"/>
    <property type="evidence" value="ECO:0007669"/>
    <property type="project" value="TreeGrafter"/>
</dbReference>
<feature type="compositionally biased region" description="Acidic residues" evidence="10">
    <location>
        <begin position="192"/>
        <end position="210"/>
    </location>
</feature>
<evidence type="ECO:0000256" key="4">
    <source>
        <dbReference type="ARBA" id="ARBA00022771"/>
    </source>
</evidence>
<dbReference type="FunFam" id="4.10.60.10:FF:000020">
    <property type="entry name" value="Zinc finger CCHC domain-containing protein 7"/>
    <property type="match status" value="1"/>
</dbReference>
<comment type="subcellular location">
    <subcellularLocation>
        <location evidence="1">Nucleus</location>
        <location evidence="1">Nucleolus</location>
    </subcellularLocation>
</comment>
<organism evidence="12 13">
    <name type="scientific">Oreochromis aureus</name>
    <name type="common">Israeli tilapia</name>
    <name type="synonym">Chromis aureus</name>
    <dbReference type="NCBI Taxonomy" id="47969"/>
    <lineage>
        <taxon>Eukaryota</taxon>
        <taxon>Metazoa</taxon>
        <taxon>Chordata</taxon>
        <taxon>Craniata</taxon>
        <taxon>Vertebrata</taxon>
        <taxon>Euteleostomi</taxon>
        <taxon>Actinopterygii</taxon>
        <taxon>Neopterygii</taxon>
        <taxon>Teleostei</taxon>
        <taxon>Neoteleostei</taxon>
        <taxon>Acanthomorphata</taxon>
        <taxon>Ovalentaria</taxon>
        <taxon>Cichlomorphae</taxon>
        <taxon>Cichliformes</taxon>
        <taxon>Cichlidae</taxon>
        <taxon>African cichlids</taxon>
        <taxon>Pseudocrenilabrinae</taxon>
        <taxon>Oreochromini</taxon>
        <taxon>Oreochromis</taxon>
    </lineage>
</organism>
<keyword evidence="2" id="KW-0479">Metal-binding</keyword>
<evidence type="ECO:0000256" key="3">
    <source>
        <dbReference type="ARBA" id="ARBA00022737"/>
    </source>
</evidence>
<gene>
    <name evidence="12" type="primary">ZCCHC7</name>
</gene>
<dbReference type="SUPFAM" id="SSF57756">
    <property type="entry name" value="Retrovirus zinc finger-like domains"/>
    <property type="match status" value="2"/>
</dbReference>
<reference evidence="13" key="1">
    <citation type="submission" date="2020-03" db="EMBL/GenBank/DDBJ databases">
        <title>Evolution of repeat sequences and sex chromosomes of tilapia species revealed by chromosome-level genomes.</title>
        <authorList>
            <person name="Xu L."/>
            <person name="Tao W."/>
            <person name="Wang D."/>
            <person name="Zhou Q."/>
        </authorList>
    </citation>
    <scope>NUCLEOTIDE SEQUENCE [LARGE SCALE GENOMIC DNA]</scope>
    <source>
        <strain evidence="13">Israel</strain>
    </source>
</reference>
<dbReference type="SMART" id="SM00343">
    <property type="entry name" value="ZnF_C2HC"/>
    <property type="match status" value="5"/>
</dbReference>
<dbReference type="Proteomes" id="UP000472276">
    <property type="component" value="Unassembled WGS sequence"/>
</dbReference>